<comment type="caution">
    <text evidence="2">The sequence shown here is derived from an EMBL/GenBank/DDBJ whole genome shotgun (WGS) entry which is preliminary data.</text>
</comment>
<dbReference type="PANTHER" id="PTHR47783">
    <property type="entry name" value="ZN(II)2CYS6 TRANSCRIPTION FACTOR (EUROFUNG)-RELATED"/>
    <property type="match status" value="1"/>
</dbReference>
<protein>
    <submittedName>
        <fullName evidence="2">Uncharacterized protein</fullName>
    </submittedName>
</protein>
<evidence type="ECO:0000313" key="3">
    <source>
        <dbReference type="Proteomes" id="UP000076874"/>
    </source>
</evidence>
<dbReference type="CDD" id="cd12148">
    <property type="entry name" value="fungal_TF_MHR"/>
    <property type="match status" value="1"/>
</dbReference>
<name>A0A167PY96_9HYPO</name>
<sequence>MAALVSRVDAVKSDSIHEDGLIRKSSSSTGNDSHIKRAGGSGDDSGSTKASLYVKASKGLVFPYISTPRLDVVYTLVLIAYNEFADARHPALWAWSGMAIRIVVCLDRFVSLTTGRKTSISEQDVATLGWLDSGNPTLLQTPSAATEVHIPFHYLCRLMVIAGRISNLLKGARFQEQYAHTARPLSEYADVLAKFHAQLPMELYFDICNFQQALRLQPLF</sequence>
<keyword evidence="3" id="KW-1185">Reference proteome</keyword>
<dbReference type="AlphaFoldDB" id="A0A167PY96"/>
<evidence type="ECO:0000313" key="2">
    <source>
        <dbReference type="EMBL" id="OAA57139.1"/>
    </source>
</evidence>
<dbReference type="STRING" id="1081102.A0A167PY96"/>
<reference evidence="2 3" key="1">
    <citation type="journal article" date="2016" name="Genome Biol. Evol.">
        <title>Divergent and convergent evolution of fungal pathogenicity.</title>
        <authorList>
            <person name="Shang Y."/>
            <person name="Xiao G."/>
            <person name="Zheng P."/>
            <person name="Cen K."/>
            <person name="Zhan S."/>
            <person name="Wang C."/>
        </authorList>
    </citation>
    <scope>NUCLEOTIDE SEQUENCE [LARGE SCALE GENOMIC DNA]</scope>
    <source>
        <strain evidence="2 3">RCEF 264</strain>
    </source>
</reference>
<gene>
    <name evidence="2" type="ORF">SPI_07520</name>
</gene>
<dbReference type="EMBL" id="AZHD01000015">
    <property type="protein sequence ID" value="OAA57139.1"/>
    <property type="molecule type" value="Genomic_DNA"/>
</dbReference>
<proteinExistence type="predicted"/>
<organism evidence="2 3">
    <name type="scientific">Niveomyces insectorum RCEF 264</name>
    <dbReference type="NCBI Taxonomy" id="1081102"/>
    <lineage>
        <taxon>Eukaryota</taxon>
        <taxon>Fungi</taxon>
        <taxon>Dikarya</taxon>
        <taxon>Ascomycota</taxon>
        <taxon>Pezizomycotina</taxon>
        <taxon>Sordariomycetes</taxon>
        <taxon>Hypocreomycetidae</taxon>
        <taxon>Hypocreales</taxon>
        <taxon>Cordycipitaceae</taxon>
        <taxon>Niveomyces</taxon>
    </lineage>
</organism>
<feature type="region of interest" description="Disordered" evidence="1">
    <location>
        <begin position="21"/>
        <end position="47"/>
    </location>
</feature>
<evidence type="ECO:0000256" key="1">
    <source>
        <dbReference type="SAM" id="MobiDB-lite"/>
    </source>
</evidence>
<accession>A0A167PY96</accession>
<dbReference type="PANTHER" id="PTHR47783:SF1">
    <property type="entry name" value="ZN(II)2CYS6 TRANSCRIPTION FACTOR (EUROFUNG)"/>
    <property type="match status" value="1"/>
</dbReference>
<dbReference type="OrthoDB" id="2428527at2759"/>
<dbReference type="Proteomes" id="UP000076874">
    <property type="component" value="Unassembled WGS sequence"/>
</dbReference>